<name>A0ABP4M795_9ACTN</name>
<keyword evidence="7 10" id="KW-0808">Transferase</keyword>
<proteinExistence type="inferred from homology"/>
<dbReference type="InterPro" id="IPR013785">
    <property type="entry name" value="Aldolase_TIM"/>
</dbReference>
<evidence type="ECO:0000256" key="2">
    <source>
        <dbReference type="ARBA" id="ARBA00004496"/>
    </source>
</evidence>
<dbReference type="CDD" id="cd00955">
    <property type="entry name" value="Transaldolase_like"/>
    <property type="match status" value="1"/>
</dbReference>
<keyword evidence="9 10" id="KW-0704">Schiff base</keyword>
<keyword evidence="8 10" id="KW-0570">Pentose shunt</keyword>
<dbReference type="EC" id="2.2.1.2" evidence="5 10"/>
<comment type="subcellular location">
    <subcellularLocation>
        <location evidence="2 10">Cytoplasm</location>
    </subcellularLocation>
</comment>
<evidence type="ECO:0000313" key="11">
    <source>
        <dbReference type="EMBL" id="GAA1539090.1"/>
    </source>
</evidence>
<dbReference type="HAMAP" id="MF_00493">
    <property type="entry name" value="Transaldolase_2"/>
    <property type="match status" value="1"/>
</dbReference>
<dbReference type="PANTHER" id="PTHR10683:SF31">
    <property type="entry name" value="TRANSALDOLASE"/>
    <property type="match status" value="1"/>
</dbReference>
<evidence type="ECO:0000256" key="6">
    <source>
        <dbReference type="ARBA" id="ARBA00022490"/>
    </source>
</evidence>
<dbReference type="NCBIfam" id="TIGR00876">
    <property type="entry name" value="tal_mycobact"/>
    <property type="match status" value="1"/>
</dbReference>
<keyword evidence="12" id="KW-1185">Reference proteome</keyword>
<dbReference type="PANTHER" id="PTHR10683">
    <property type="entry name" value="TRANSALDOLASE"/>
    <property type="match status" value="1"/>
</dbReference>
<accession>A0ABP4M795</accession>
<evidence type="ECO:0000256" key="9">
    <source>
        <dbReference type="ARBA" id="ARBA00023270"/>
    </source>
</evidence>
<organism evidence="11 12">
    <name type="scientific">Dactylosporangium maewongense</name>
    <dbReference type="NCBI Taxonomy" id="634393"/>
    <lineage>
        <taxon>Bacteria</taxon>
        <taxon>Bacillati</taxon>
        <taxon>Actinomycetota</taxon>
        <taxon>Actinomycetes</taxon>
        <taxon>Micromonosporales</taxon>
        <taxon>Micromonosporaceae</taxon>
        <taxon>Dactylosporangium</taxon>
    </lineage>
</organism>
<dbReference type="InterPro" id="IPR001585">
    <property type="entry name" value="TAL/FSA"/>
</dbReference>
<evidence type="ECO:0000256" key="8">
    <source>
        <dbReference type="ARBA" id="ARBA00023126"/>
    </source>
</evidence>
<evidence type="ECO:0000256" key="4">
    <source>
        <dbReference type="ARBA" id="ARBA00008426"/>
    </source>
</evidence>
<evidence type="ECO:0000256" key="5">
    <source>
        <dbReference type="ARBA" id="ARBA00013151"/>
    </source>
</evidence>
<dbReference type="Gene3D" id="3.20.20.70">
    <property type="entry name" value="Aldolase class I"/>
    <property type="match status" value="1"/>
</dbReference>
<dbReference type="Proteomes" id="UP001501470">
    <property type="component" value="Unassembled WGS sequence"/>
</dbReference>
<dbReference type="PIRSF" id="PIRSF036915">
    <property type="entry name" value="Trnald_Bac_Plnt"/>
    <property type="match status" value="1"/>
</dbReference>
<dbReference type="Pfam" id="PF00923">
    <property type="entry name" value="TAL_FSA"/>
    <property type="match status" value="1"/>
</dbReference>
<comment type="similarity">
    <text evidence="4 10">Belongs to the transaldolase family. Type 2 subfamily.</text>
</comment>
<comment type="caution">
    <text evidence="11">The sequence shown here is derived from an EMBL/GenBank/DDBJ whole genome shotgun (WGS) entry which is preliminary data.</text>
</comment>
<dbReference type="EMBL" id="BAAAQD010000015">
    <property type="protein sequence ID" value="GAA1539090.1"/>
    <property type="molecule type" value="Genomic_DNA"/>
</dbReference>
<comment type="pathway">
    <text evidence="3 10">Carbohydrate degradation; pentose phosphate pathway; D-glyceraldehyde 3-phosphate and beta-D-fructose 6-phosphate from D-ribose 5-phosphate and D-xylulose 5-phosphate (non-oxidative stage): step 2/3.</text>
</comment>
<evidence type="ECO:0000256" key="7">
    <source>
        <dbReference type="ARBA" id="ARBA00022679"/>
    </source>
</evidence>
<evidence type="ECO:0000256" key="10">
    <source>
        <dbReference type="HAMAP-Rule" id="MF_00493"/>
    </source>
</evidence>
<sequence>MWQARRGCGRQGGDVKATQTLHEHGQSLWLDNITRGMLDSGKIQHYIDKYSVTGLTSNPSIFDKAIESGYYDDAIRQGSRAGLSSEELFYELAIEDLRRAADEFLPVHERTDGVDGWVSLEVSPLLASDTAGTIEAAKTLHARAARPNLLIKIPGTAEGLPAITECVASGVPVNVTLLFSPEQYEAAADAYLAGVERRMERQLDPAVGSVASVFMSRWDVEVATRVPEELKDELGLAVGLATYRSYRQLMDSDRVQRVQNSGGRIQRLLWASTRTKDPAASDTLYVYGLAAPFTINTMPDVTLEAFYDHGEMGAPMPADGDGCDAMLARFRETGLDEGALAAKLQSDGAKTFVAAWNDLVERISAQRAAVA</sequence>
<evidence type="ECO:0000256" key="3">
    <source>
        <dbReference type="ARBA" id="ARBA00004857"/>
    </source>
</evidence>
<dbReference type="InterPro" id="IPR004732">
    <property type="entry name" value="Transaldolase_2"/>
</dbReference>
<evidence type="ECO:0000313" key="12">
    <source>
        <dbReference type="Proteomes" id="UP001501470"/>
    </source>
</evidence>
<comment type="catalytic activity">
    <reaction evidence="10">
        <text>D-sedoheptulose 7-phosphate + D-glyceraldehyde 3-phosphate = D-erythrose 4-phosphate + beta-D-fructose 6-phosphate</text>
        <dbReference type="Rhea" id="RHEA:17053"/>
        <dbReference type="ChEBI" id="CHEBI:16897"/>
        <dbReference type="ChEBI" id="CHEBI:57483"/>
        <dbReference type="ChEBI" id="CHEBI:57634"/>
        <dbReference type="ChEBI" id="CHEBI:59776"/>
        <dbReference type="EC" id="2.2.1.2"/>
    </reaction>
</comment>
<feature type="active site" description="Schiff-base intermediate with substrate" evidence="10">
    <location>
        <position position="152"/>
    </location>
</feature>
<comment type="function">
    <text evidence="1 10">Transaldolase is important for the balance of metabolites in the pentose-phosphate pathway.</text>
</comment>
<dbReference type="NCBIfam" id="NF002881">
    <property type="entry name" value="PRK03343.1"/>
    <property type="match status" value="1"/>
</dbReference>
<dbReference type="SUPFAM" id="SSF51569">
    <property type="entry name" value="Aldolase"/>
    <property type="match status" value="1"/>
</dbReference>
<protein>
    <recommendedName>
        <fullName evidence="5 10">Transaldolase</fullName>
        <ecNumber evidence="5 10">2.2.1.2</ecNumber>
    </recommendedName>
</protein>
<keyword evidence="6 10" id="KW-0963">Cytoplasm</keyword>
<evidence type="ECO:0000256" key="1">
    <source>
        <dbReference type="ARBA" id="ARBA00003518"/>
    </source>
</evidence>
<gene>
    <name evidence="11" type="primary">tal_2</name>
    <name evidence="10" type="synonym">tal</name>
    <name evidence="11" type="ORF">GCM10009827_067900</name>
</gene>
<reference evidence="12" key="1">
    <citation type="journal article" date="2019" name="Int. J. Syst. Evol. Microbiol.">
        <title>The Global Catalogue of Microorganisms (GCM) 10K type strain sequencing project: providing services to taxonomists for standard genome sequencing and annotation.</title>
        <authorList>
            <consortium name="The Broad Institute Genomics Platform"/>
            <consortium name="The Broad Institute Genome Sequencing Center for Infectious Disease"/>
            <person name="Wu L."/>
            <person name="Ma J."/>
        </authorList>
    </citation>
    <scope>NUCLEOTIDE SEQUENCE [LARGE SCALE GENOMIC DNA]</scope>
    <source>
        <strain evidence="12">JCM 15933</strain>
    </source>
</reference>